<comment type="caution">
    <text evidence="2">The sequence shown here is derived from an EMBL/GenBank/DDBJ whole genome shotgun (WGS) entry which is preliminary data.</text>
</comment>
<reference evidence="3" key="1">
    <citation type="journal article" date="2019" name="Int. J. Syst. Evol. Microbiol.">
        <title>The Global Catalogue of Microorganisms (GCM) 10K type strain sequencing project: providing services to taxonomists for standard genome sequencing and annotation.</title>
        <authorList>
            <consortium name="The Broad Institute Genomics Platform"/>
            <consortium name="The Broad Institute Genome Sequencing Center for Infectious Disease"/>
            <person name="Wu L."/>
            <person name="Ma J."/>
        </authorList>
    </citation>
    <scope>NUCLEOTIDE SEQUENCE [LARGE SCALE GENOMIC DNA]</scope>
    <source>
        <strain evidence="3">JCM 18126</strain>
    </source>
</reference>
<accession>A0ABP9HR04</accession>
<organism evidence="2 3">
    <name type="scientific">Kineococcus glutinatus</name>
    <dbReference type="NCBI Taxonomy" id="1070872"/>
    <lineage>
        <taxon>Bacteria</taxon>
        <taxon>Bacillati</taxon>
        <taxon>Actinomycetota</taxon>
        <taxon>Actinomycetes</taxon>
        <taxon>Kineosporiales</taxon>
        <taxon>Kineosporiaceae</taxon>
        <taxon>Kineococcus</taxon>
    </lineage>
</organism>
<gene>
    <name evidence="2" type="ORF">GCM10023225_16900</name>
</gene>
<evidence type="ECO:0000313" key="2">
    <source>
        <dbReference type="EMBL" id="GAA4976617.1"/>
    </source>
</evidence>
<evidence type="ECO:0000313" key="3">
    <source>
        <dbReference type="Proteomes" id="UP001501195"/>
    </source>
</evidence>
<proteinExistence type="predicted"/>
<protein>
    <recommendedName>
        <fullName evidence="4">Acetone carboxylase</fullName>
    </recommendedName>
</protein>
<dbReference type="RefSeq" id="WP_425560148.1">
    <property type="nucleotide sequence ID" value="NZ_BAABIL010000223.1"/>
</dbReference>
<keyword evidence="3" id="KW-1185">Reference proteome</keyword>
<feature type="region of interest" description="Disordered" evidence="1">
    <location>
        <begin position="1"/>
        <end position="40"/>
    </location>
</feature>
<dbReference type="Proteomes" id="UP001501195">
    <property type="component" value="Unassembled WGS sequence"/>
</dbReference>
<name>A0ABP9HR04_9ACTN</name>
<dbReference type="EMBL" id="BAABIL010000223">
    <property type="protein sequence ID" value="GAA4976617.1"/>
    <property type="molecule type" value="Genomic_DNA"/>
</dbReference>
<evidence type="ECO:0000256" key="1">
    <source>
        <dbReference type="SAM" id="MobiDB-lite"/>
    </source>
</evidence>
<evidence type="ECO:0008006" key="4">
    <source>
        <dbReference type="Google" id="ProtNLM"/>
    </source>
</evidence>
<sequence>METTPQRDLLTAPPRPATGAQGSALPGSAGPDGAHEPPSDLVCSARGCTSSAAFGLRWNNPSLHTPERRKTWLACPQHRQHLADFLDLRGFLRETVAAQDLRG</sequence>